<dbReference type="GO" id="GO:0003723">
    <property type="term" value="F:RNA binding"/>
    <property type="evidence" value="ECO:0007669"/>
    <property type="project" value="TreeGrafter"/>
</dbReference>
<dbReference type="InterPro" id="IPR023035">
    <property type="entry name" value="Ribosomal_uS9_bac/plastid"/>
</dbReference>
<dbReference type="Proteomes" id="UP000315700">
    <property type="component" value="Chromosome"/>
</dbReference>
<evidence type="ECO:0000256" key="1">
    <source>
        <dbReference type="ARBA" id="ARBA00005251"/>
    </source>
</evidence>
<dbReference type="GO" id="GO:0003735">
    <property type="term" value="F:structural constituent of ribosome"/>
    <property type="evidence" value="ECO:0007669"/>
    <property type="project" value="InterPro"/>
</dbReference>
<dbReference type="RefSeq" id="WP_231754319.1">
    <property type="nucleotide sequence ID" value="NZ_CP036271.1"/>
</dbReference>
<dbReference type="InterPro" id="IPR000754">
    <property type="entry name" value="Ribosomal_uS9"/>
</dbReference>
<keyword evidence="3 5" id="KW-0687">Ribonucleoprotein</keyword>
<dbReference type="InterPro" id="IPR020568">
    <property type="entry name" value="Ribosomal_Su5_D2-typ_SF"/>
</dbReference>
<protein>
    <recommendedName>
        <fullName evidence="4 5">Small ribosomal subunit protein uS9</fullName>
    </recommendedName>
</protein>
<dbReference type="KEGG" id="ccos:Pan44_27640"/>
<accession>A0A517SF22</accession>
<keyword evidence="9" id="KW-1185">Reference proteome</keyword>
<evidence type="ECO:0000313" key="8">
    <source>
        <dbReference type="EMBL" id="QDT54729.1"/>
    </source>
</evidence>
<organism evidence="8 9">
    <name type="scientific">Caulifigura coniformis</name>
    <dbReference type="NCBI Taxonomy" id="2527983"/>
    <lineage>
        <taxon>Bacteria</taxon>
        <taxon>Pseudomonadati</taxon>
        <taxon>Planctomycetota</taxon>
        <taxon>Planctomycetia</taxon>
        <taxon>Planctomycetales</taxon>
        <taxon>Planctomycetaceae</taxon>
        <taxon>Caulifigura</taxon>
    </lineage>
</organism>
<dbReference type="HAMAP" id="MF_00532_B">
    <property type="entry name" value="Ribosomal_uS9_B"/>
    <property type="match status" value="1"/>
</dbReference>
<evidence type="ECO:0000256" key="3">
    <source>
        <dbReference type="ARBA" id="ARBA00023274"/>
    </source>
</evidence>
<dbReference type="SUPFAM" id="SSF54211">
    <property type="entry name" value="Ribosomal protein S5 domain 2-like"/>
    <property type="match status" value="1"/>
</dbReference>
<sequence>MADDIMPDDADLALPETTEDLDDAPASATQSLNIGGEAEATPVERPAPVIRGKIDKFGIAIGTGRRKTAVARVRIKDGSGKILINGRELNDFFPLERDQNMVKAPLIATEQADKVDVWVRVAGGGPTGQTGAAVLGIARALSARNNALQPKLSEGGYLTRDSRMVERKKYGHKKARRSFQFSKR</sequence>
<feature type="region of interest" description="Disordered" evidence="7">
    <location>
        <begin position="1"/>
        <end position="45"/>
    </location>
</feature>
<comment type="similarity">
    <text evidence="1 5 6">Belongs to the universal ribosomal protein uS9 family.</text>
</comment>
<keyword evidence="2 5" id="KW-0689">Ribosomal protein</keyword>
<evidence type="ECO:0000256" key="4">
    <source>
        <dbReference type="ARBA" id="ARBA00035259"/>
    </source>
</evidence>
<feature type="compositionally biased region" description="Acidic residues" evidence="7">
    <location>
        <begin position="1"/>
        <end position="23"/>
    </location>
</feature>
<evidence type="ECO:0000256" key="2">
    <source>
        <dbReference type="ARBA" id="ARBA00022980"/>
    </source>
</evidence>
<evidence type="ECO:0000313" key="9">
    <source>
        <dbReference type="Proteomes" id="UP000315700"/>
    </source>
</evidence>
<evidence type="ECO:0000256" key="5">
    <source>
        <dbReference type="HAMAP-Rule" id="MF_00532"/>
    </source>
</evidence>
<dbReference type="InParanoid" id="A0A517SF22"/>
<dbReference type="InterPro" id="IPR014721">
    <property type="entry name" value="Ribsml_uS5_D2-typ_fold_subgr"/>
</dbReference>
<name>A0A517SF22_9PLAN</name>
<dbReference type="Gene3D" id="3.30.230.10">
    <property type="match status" value="1"/>
</dbReference>
<reference evidence="8 9" key="1">
    <citation type="submission" date="2019-02" db="EMBL/GenBank/DDBJ databases">
        <title>Deep-cultivation of Planctomycetes and their phenomic and genomic characterization uncovers novel biology.</title>
        <authorList>
            <person name="Wiegand S."/>
            <person name="Jogler M."/>
            <person name="Boedeker C."/>
            <person name="Pinto D."/>
            <person name="Vollmers J."/>
            <person name="Rivas-Marin E."/>
            <person name="Kohn T."/>
            <person name="Peeters S.H."/>
            <person name="Heuer A."/>
            <person name="Rast P."/>
            <person name="Oberbeckmann S."/>
            <person name="Bunk B."/>
            <person name="Jeske O."/>
            <person name="Meyerdierks A."/>
            <person name="Storesund J.E."/>
            <person name="Kallscheuer N."/>
            <person name="Luecker S."/>
            <person name="Lage O.M."/>
            <person name="Pohl T."/>
            <person name="Merkel B.J."/>
            <person name="Hornburger P."/>
            <person name="Mueller R.-W."/>
            <person name="Bruemmer F."/>
            <person name="Labrenz M."/>
            <person name="Spormann A.M."/>
            <person name="Op den Camp H."/>
            <person name="Overmann J."/>
            <person name="Amann R."/>
            <person name="Jetten M.S.M."/>
            <person name="Mascher T."/>
            <person name="Medema M.H."/>
            <person name="Devos D.P."/>
            <person name="Kaster A.-K."/>
            <person name="Ovreas L."/>
            <person name="Rohde M."/>
            <person name="Galperin M.Y."/>
            <person name="Jogler C."/>
        </authorList>
    </citation>
    <scope>NUCLEOTIDE SEQUENCE [LARGE SCALE GENOMIC DNA]</scope>
    <source>
        <strain evidence="8 9">Pan44</strain>
    </source>
</reference>
<dbReference type="EMBL" id="CP036271">
    <property type="protein sequence ID" value="QDT54729.1"/>
    <property type="molecule type" value="Genomic_DNA"/>
</dbReference>
<dbReference type="FunFam" id="3.30.230.10:FF:000001">
    <property type="entry name" value="30S ribosomal protein S9"/>
    <property type="match status" value="1"/>
</dbReference>
<evidence type="ECO:0000256" key="7">
    <source>
        <dbReference type="SAM" id="MobiDB-lite"/>
    </source>
</evidence>
<dbReference type="PROSITE" id="PS00360">
    <property type="entry name" value="RIBOSOMAL_S9"/>
    <property type="match status" value="1"/>
</dbReference>
<dbReference type="NCBIfam" id="NF001099">
    <property type="entry name" value="PRK00132.1"/>
    <property type="match status" value="1"/>
</dbReference>
<dbReference type="FunCoup" id="A0A517SF22">
    <property type="interactions" value="664"/>
</dbReference>
<dbReference type="Pfam" id="PF00380">
    <property type="entry name" value="Ribosomal_S9"/>
    <property type="match status" value="1"/>
</dbReference>
<evidence type="ECO:0000256" key="6">
    <source>
        <dbReference type="RuleBase" id="RU003815"/>
    </source>
</evidence>
<dbReference type="PANTHER" id="PTHR21569:SF1">
    <property type="entry name" value="SMALL RIBOSOMAL SUBUNIT PROTEIN US9M"/>
    <property type="match status" value="1"/>
</dbReference>
<dbReference type="PANTHER" id="PTHR21569">
    <property type="entry name" value="RIBOSOMAL PROTEIN S9"/>
    <property type="match status" value="1"/>
</dbReference>
<dbReference type="InterPro" id="IPR020574">
    <property type="entry name" value="Ribosomal_uS9_CS"/>
</dbReference>
<dbReference type="AlphaFoldDB" id="A0A517SF22"/>
<proteinExistence type="inferred from homology"/>
<dbReference type="GO" id="GO:0022627">
    <property type="term" value="C:cytosolic small ribosomal subunit"/>
    <property type="evidence" value="ECO:0007669"/>
    <property type="project" value="TreeGrafter"/>
</dbReference>
<dbReference type="GO" id="GO:0006412">
    <property type="term" value="P:translation"/>
    <property type="evidence" value="ECO:0007669"/>
    <property type="project" value="UniProtKB-UniRule"/>
</dbReference>
<gene>
    <name evidence="5 8" type="primary">rpsI</name>
    <name evidence="8" type="ORF">Pan44_27640</name>
</gene>